<organism evidence="2 3">
    <name type="scientific">Rubus argutus</name>
    <name type="common">Southern blackberry</name>
    <dbReference type="NCBI Taxonomy" id="59490"/>
    <lineage>
        <taxon>Eukaryota</taxon>
        <taxon>Viridiplantae</taxon>
        <taxon>Streptophyta</taxon>
        <taxon>Embryophyta</taxon>
        <taxon>Tracheophyta</taxon>
        <taxon>Spermatophyta</taxon>
        <taxon>Magnoliopsida</taxon>
        <taxon>eudicotyledons</taxon>
        <taxon>Gunneridae</taxon>
        <taxon>Pentapetalae</taxon>
        <taxon>rosids</taxon>
        <taxon>fabids</taxon>
        <taxon>Rosales</taxon>
        <taxon>Rosaceae</taxon>
        <taxon>Rosoideae</taxon>
        <taxon>Rosoideae incertae sedis</taxon>
        <taxon>Rubus</taxon>
    </lineage>
</organism>
<feature type="compositionally biased region" description="Polar residues" evidence="1">
    <location>
        <begin position="90"/>
        <end position="105"/>
    </location>
</feature>
<protein>
    <submittedName>
        <fullName evidence="2">Uncharacterized protein</fullName>
    </submittedName>
</protein>
<proteinExistence type="predicted"/>
<evidence type="ECO:0000313" key="2">
    <source>
        <dbReference type="EMBL" id="KAK9950212.1"/>
    </source>
</evidence>
<feature type="region of interest" description="Disordered" evidence="1">
    <location>
        <begin position="29"/>
        <end position="158"/>
    </location>
</feature>
<evidence type="ECO:0000313" key="3">
    <source>
        <dbReference type="Proteomes" id="UP001457282"/>
    </source>
</evidence>
<feature type="compositionally biased region" description="Low complexity" evidence="1">
    <location>
        <begin position="146"/>
        <end position="158"/>
    </location>
</feature>
<dbReference type="EMBL" id="JBEDUW010000001">
    <property type="protein sequence ID" value="KAK9950212.1"/>
    <property type="molecule type" value="Genomic_DNA"/>
</dbReference>
<reference evidence="2 3" key="1">
    <citation type="journal article" date="2023" name="G3 (Bethesda)">
        <title>A chromosome-length genome assembly and annotation of blackberry (Rubus argutus, cv. 'Hillquist').</title>
        <authorList>
            <person name="Bruna T."/>
            <person name="Aryal R."/>
            <person name="Dudchenko O."/>
            <person name="Sargent D.J."/>
            <person name="Mead D."/>
            <person name="Buti M."/>
            <person name="Cavallini A."/>
            <person name="Hytonen T."/>
            <person name="Andres J."/>
            <person name="Pham M."/>
            <person name="Weisz D."/>
            <person name="Mascagni F."/>
            <person name="Usai G."/>
            <person name="Natali L."/>
            <person name="Bassil N."/>
            <person name="Fernandez G.E."/>
            <person name="Lomsadze A."/>
            <person name="Armour M."/>
            <person name="Olukolu B."/>
            <person name="Poorten T."/>
            <person name="Britton C."/>
            <person name="Davik J."/>
            <person name="Ashrafi H."/>
            <person name="Aiden E.L."/>
            <person name="Borodovsky M."/>
            <person name="Worthington M."/>
        </authorList>
    </citation>
    <scope>NUCLEOTIDE SEQUENCE [LARGE SCALE GENOMIC DNA]</scope>
    <source>
        <strain evidence="2">PI 553951</strain>
    </source>
</reference>
<dbReference type="Proteomes" id="UP001457282">
    <property type="component" value="Unassembled WGS sequence"/>
</dbReference>
<name>A0AAW1YNW1_RUBAR</name>
<evidence type="ECO:0000256" key="1">
    <source>
        <dbReference type="SAM" id="MobiDB-lite"/>
    </source>
</evidence>
<gene>
    <name evidence="2" type="ORF">M0R45_005713</name>
</gene>
<keyword evidence="3" id="KW-1185">Reference proteome</keyword>
<accession>A0AAW1YNW1</accession>
<comment type="caution">
    <text evidence="2">The sequence shown here is derived from an EMBL/GenBank/DDBJ whole genome shotgun (WGS) entry which is preliminary data.</text>
</comment>
<dbReference type="AlphaFoldDB" id="A0AAW1YNW1"/>
<sequence>MLLACMTCKPKAARRGPKNEVYKVEGNLVSGKTGDQNGVFNVGNENSGCSRVADDDHEEDEAPSKPKAASSGPENVYYEVKGNQVAANKGENNGVFNVGNKNSGRSRVAGDDDEEDEAPNKPNAARSGPRNIYYKVAGNRVGGNSGNNNGVFNVGNKN</sequence>
<feature type="compositionally biased region" description="Polar residues" evidence="1">
    <location>
        <begin position="33"/>
        <end position="49"/>
    </location>
</feature>